<reference evidence="1 2" key="1">
    <citation type="journal article" date="2019" name="Int. J. Syst. Evol. Microbiol.">
        <title>The Global Catalogue of Microorganisms (GCM) 10K type strain sequencing project: providing services to taxonomists for standard genome sequencing and annotation.</title>
        <authorList>
            <consortium name="The Broad Institute Genomics Platform"/>
            <consortium name="The Broad Institute Genome Sequencing Center for Infectious Disease"/>
            <person name="Wu L."/>
            <person name="Ma J."/>
        </authorList>
    </citation>
    <scope>NUCLEOTIDE SEQUENCE [LARGE SCALE GENOMIC DNA]</scope>
    <source>
        <strain evidence="1 2">JCM 4505</strain>
    </source>
</reference>
<dbReference type="EMBL" id="BAAABV010000005">
    <property type="protein sequence ID" value="GAA0271519.1"/>
    <property type="molecule type" value="Genomic_DNA"/>
</dbReference>
<accession>A0ABN0V2G7</accession>
<name>A0ABN0V2G7_9ACTN</name>
<proteinExistence type="predicted"/>
<evidence type="ECO:0008006" key="3">
    <source>
        <dbReference type="Google" id="ProtNLM"/>
    </source>
</evidence>
<evidence type="ECO:0000313" key="2">
    <source>
        <dbReference type="Proteomes" id="UP001501867"/>
    </source>
</evidence>
<sequence>MPTYCLTDNEKTVTVEHVARIAVHSPELVPIARYYGTVVRSCMPADPASKSGTEATVRTAKRDLVPTAANLRADYGDFADSNRPARTSWPK</sequence>
<evidence type="ECO:0000313" key="1">
    <source>
        <dbReference type="EMBL" id="GAA0271519.1"/>
    </source>
</evidence>
<protein>
    <recommendedName>
        <fullName evidence="3">Transposase</fullName>
    </recommendedName>
</protein>
<dbReference type="Proteomes" id="UP001501867">
    <property type="component" value="Unassembled WGS sequence"/>
</dbReference>
<comment type="caution">
    <text evidence="1">The sequence shown here is derived from an EMBL/GenBank/DDBJ whole genome shotgun (WGS) entry which is preliminary data.</text>
</comment>
<keyword evidence="2" id="KW-1185">Reference proteome</keyword>
<gene>
    <name evidence="1" type="ORF">GCM10010302_06390</name>
</gene>
<organism evidence="1 2">
    <name type="scientific">Streptomyces polychromogenes</name>
    <dbReference type="NCBI Taxonomy" id="67342"/>
    <lineage>
        <taxon>Bacteria</taxon>
        <taxon>Bacillati</taxon>
        <taxon>Actinomycetota</taxon>
        <taxon>Actinomycetes</taxon>
        <taxon>Kitasatosporales</taxon>
        <taxon>Streptomycetaceae</taxon>
        <taxon>Streptomyces</taxon>
    </lineage>
</organism>